<sequence length="50" mass="5814">MNEPKYAQRWKTKGSTMSDRRTWKSIHCSGKAILESMVANMGKRIEEKRG</sequence>
<dbReference type="EMBL" id="AP021861">
    <property type="protein sequence ID" value="BBO34168.1"/>
    <property type="molecule type" value="Genomic_DNA"/>
</dbReference>
<dbReference type="KEGG" id="lpav:PLANPX_3780"/>
<evidence type="ECO:0000256" key="1">
    <source>
        <dbReference type="SAM" id="MobiDB-lite"/>
    </source>
</evidence>
<feature type="region of interest" description="Disordered" evidence="1">
    <location>
        <begin position="1"/>
        <end position="22"/>
    </location>
</feature>
<keyword evidence="3" id="KW-1185">Reference proteome</keyword>
<dbReference type="AlphaFoldDB" id="A0A5K7XCI6"/>
<protein>
    <submittedName>
        <fullName evidence="2">Uncharacterized protein</fullName>
    </submittedName>
</protein>
<proteinExistence type="predicted"/>
<reference evidence="3" key="1">
    <citation type="submission" date="2019-10" db="EMBL/GenBank/DDBJ databases">
        <title>Lacipirellula parvula gen. nov., sp. nov., representing a lineage of planctomycetes widespread in freshwater anoxic habitats, and description of the family Lacipirellulaceae.</title>
        <authorList>
            <person name="Dedysh S.N."/>
            <person name="Kulichevskaya I.S."/>
            <person name="Beletsky A.V."/>
            <person name="Rakitin A.L."/>
            <person name="Mardanov A.V."/>
            <person name="Ivanova A.A."/>
            <person name="Saltykova V.X."/>
            <person name="Rijpstra W.I.C."/>
            <person name="Sinninghe Damste J.S."/>
            <person name="Ravin N.V."/>
        </authorList>
    </citation>
    <scope>NUCLEOTIDE SEQUENCE [LARGE SCALE GENOMIC DNA]</scope>
    <source>
        <strain evidence="3">PX69</strain>
    </source>
</reference>
<name>A0A5K7XCI6_9BACT</name>
<organism evidence="2 3">
    <name type="scientific">Lacipirellula parvula</name>
    <dbReference type="NCBI Taxonomy" id="2650471"/>
    <lineage>
        <taxon>Bacteria</taxon>
        <taxon>Pseudomonadati</taxon>
        <taxon>Planctomycetota</taxon>
        <taxon>Planctomycetia</taxon>
        <taxon>Pirellulales</taxon>
        <taxon>Lacipirellulaceae</taxon>
        <taxon>Lacipirellula</taxon>
    </lineage>
</organism>
<gene>
    <name evidence="2" type="ORF">PLANPX_3780</name>
</gene>
<evidence type="ECO:0000313" key="2">
    <source>
        <dbReference type="EMBL" id="BBO34168.1"/>
    </source>
</evidence>
<evidence type="ECO:0000313" key="3">
    <source>
        <dbReference type="Proteomes" id="UP000326837"/>
    </source>
</evidence>
<accession>A0A5K7XCI6</accession>
<dbReference type="Proteomes" id="UP000326837">
    <property type="component" value="Chromosome"/>
</dbReference>